<gene>
    <name evidence="1" type="ORF">PACILC2_50810</name>
</gene>
<accession>A0ABQ4NEW4</accession>
<keyword evidence="2" id="KW-1185">Reference proteome</keyword>
<sequence length="56" mass="5883">MLLDGKEPVAQPLAGRMSVAVGCAATESMRSGGAVVRVKERQPWMTEDGAPLARLS</sequence>
<dbReference type="EMBL" id="BOVJ01000187">
    <property type="protein sequence ID" value="GIQ66513.1"/>
    <property type="molecule type" value="Genomic_DNA"/>
</dbReference>
<comment type="caution">
    <text evidence="1">The sequence shown here is derived from an EMBL/GenBank/DDBJ whole genome shotgun (WGS) entry which is preliminary data.</text>
</comment>
<organism evidence="1 2">
    <name type="scientific">Paenibacillus cisolokensis</name>
    <dbReference type="NCBI Taxonomy" id="1658519"/>
    <lineage>
        <taxon>Bacteria</taxon>
        <taxon>Bacillati</taxon>
        <taxon>Bacillota</taxon>
        <taxon>Bacilli</taxon>
        <taxon>Bacillales</taxon>
        <taxon>Paenibacillaceae</taxon>
        <taxon>Paenibacillus</taxon>
    </lineage>
</organism>
<name>A0ABQ4NEW4_9BACL</name>
<proteinExistence type="predicted"/>
<evidence type="ECO:0000313" key="1">
    <source>
        <dbReference type="EMBL" id="GIQ66513.1"/>
    </source>
</evidence>
<evidence type="ECO:0000313" key="2">
    <source>
        <dbReference type="Proteomes" id="UP000680304"/>
    </source>
</evidence>
<reference evidence="1 2" key="1">
    <citation type="submission" date="2021-04" db="EMBL/GenBank/DDBJ databases">
        <title>Draft genome sequence of Paenibacillus cisolokensis, LC2-13A.</title>
        <authorList>
            <person name="Uke A."/>
            <person name="Chhe C."/>
            <person name="Baramee S."/>
            <person name="Kosugi A."/>
        </authorList>
    </citation>
    <scope>NUCLEOTIDE SEQUENCE [LARGE SCALE GENOMIC DNA]</scope>
    <source>
        <strain evidence="1 2">LC2-13A</strain>
    </source>
</reference>
<protein>
    <submittedName>
        <fullName evidence="1">Uncharacterized protein</fullName>
    </submittedName>
</protein>
<dbReference type="Proteomes" id="UP000680304">
    <property type="component" value="Unassembled WGS sequence"/>
</dbReference>